<name>G0NDA5_CAEBE</name>
<protein>
    <submittedName>
        <fullName evidence="1">Uncharacterized protein</fullName>
    </submittedName>
</protein>
<accession>G0NDA5</accession>
<organism evidence="2">
    <name type="scientific">Caenorhabditis brenneri</name>
    <name type="common">Nematode worm</name>
    <dbReference type="NCBI Taxonomy" id="135651"/>
    <lineage>
        <taxon>Eukaryota</taxon>
        <taxon>Metazoa</taxon>
        <taxon>Ecdysozoa</taxon>
        <taxon>Nematoda</taxon>
        <taxon>Chromadorea</taxon>
        <taxon>Rhabditida</taxon>
        <taxon>Rhabditina</taxon>
        <taxon>Rhabditomorpha</taxon>
        <taxon>Rhabditoidea</taxon>
        <taxon>Rhabditidae</taxon>
        <taxon>Peloderinae</taxon>
        <taxon>Caenorhabditis</taxon>
    </lineage>
</organism>
<reference evidence="2" key="1">
    <citation type="submission" date="2011-07" db="EMBL/GenBank/DDBJ databases">
        <authorList>
            <consortium name="Caenorhabditis brenneri Sequencing and Analysis Consortium"/>
            <person name="Wilson R.K."/>
        </authorList>
    </citation>
    <scope>NUCLEOTIDE SEQUENCE [LARGE SCALE GENOMIC DNA]</scope>
    <source>
        <strain evidence="2">PB2801</strain>
    </source>
</reference>
<dbReference type="InParanoid" id="G0NDA5"/>
<keyword evidence="2" id="KW-1185">Reference proteome</keyword>
<sequence>MLGGKDELQFPLFSSISLFHLGSLKDGVLGKLSWKVYSSNGLNLNLAEGESQSFASSLLNSNHQWVIGSFK</sequence>
<evidence type="ECO:0000313" key="2">
    <source>
        <dbReference type="Proteomes" id="UP000008068"/>
    </source>
</evidence>
<dbReference type="AlphaFoldDB" id="G0NDA5"/>
<dbReference type="EMBL" id="GL379867">
    <property type="protein sequence ID" value="EGT58315.1"/>
    <property type="molecule type" value="Genomic_DNA"/>
</dbReference>
<dbReference type="HOGENOM" id="CLU_2742326_0_0_1"/>
<evidence type="ECO:0000313" key="1">
    <source>
        <dbReference type="EMBL" id="EGT58315.1"/>
    </source>
</evidence>
<dbReference type="Proteomes" id="UP000008068">
    <property type="component" value="Unassembled WGS sequence"/>
</dbReference>
<gene>
    <name evidence="1" type="ORF">CAEBREN_08044</name>
</gene>
<proteinExistence type="predicted"/>